<dbReference type="OrthoDB" id="9809356at2"/>
<dbReference type="GO" id="GO:0008841">
    <property type="term" value="F:dihydrofolate synthase activity"/>
    <property type="evidence" value="ECO:0007669"/>
    <property type="project" value="TreeGrafter"/>
</dbReference>
<evidence type="ECO:0000256" key="5">
    <source>
        <dbReference type="ARBA" id="ARBA00022723"/>
    </source>
</evidence>
<dbReference type="SUPFAM" id="SSF53623">
    <property type="entry name" value="MurD-like peptide ligases, catalytic domain"/>
    <property type="match status" value="1"/>
</dbReference>
<evidence type="ECO:0000256" key="4">
    <source>
        <dbReference type="ARBA" id="ARBA00022598"/>
    </source>
</evidence>
<evidence type="ECO:0000256" key="8">
    <source>
        <dbReference type="ARBA" id="ARBA00022842"/>
    </source>
</evidence>
<keyword evidence="7 11" id="KW-0067">ATP-binding</keyword>
<name>A0A4T9T883_9ACTN</name>
<accession>A0A4T9T883</accession>
<dbReference type="FunFam" id="3.40.1190.10:FF:000011">
    <property type="entry name" value="Folylpolyglutamate synthase/dihydrofolate synthase"/>
    <property type="match status" value="1"/>
</dbReference>
<comment type="cofactor">
    <cofactor evidence="1">
        <name>Mg(2+)</name>
        <dbReference type="ChEBI" id="CHEBI:18420"/>
    </cofactor>
</comment>
<keyword evidence="5" id="KW-0479">Metal-binding</keyword>
<evidence type="ECO:0000256" key="2">
    <source>
        <dbReference type="ARBA" id="ARBA00008276"/>
    </source>
</evidence>
<protein>
    <recommendedName>
        <fullName evidence="3">tetrahydrofolate synthase</fullName>
        <ecNumber evidence="3">6.3.2.17</ecNumber>
    </recommendedName>
    <alternativeName>
        <fullName evidence="9">Tetrahydrofolylpolyglutamate synthase</fullName>
    </alternativeName>
</protein>
<keyword evidence="15" id="KW-1185">Reference proteome</keyword>
<dbReference type="InterPro" id="IPR018109">
    <property type="entry name" value="Folylpolyglutamate_synth_CS"/>
</dbReference>
<dbReference type="InterPro" id="IPR004101">
    <property type="entry name" value="Mur_ligase_C"/>
</dbReference>
<keyword evidence="8" id="KW-0460">Magnesium</keyword>
<dbReference type="RefSeq" id="WP_136845760.1">
    <property type="nucleotide sequence ID" value="NZ_SSTM01000003.1"/>
</dbReference>
<evidence type="ECO:0000259" key="12">
    <source>
        <dbReference type="Pfam" id="PF02875"/>
    </source>
</evidence>
<evidence type="ECO:0000256" key="9">
    <source>
        <dbReference type="ARBA" id="ARBA00030592"/>
    </source>
</evidence>
<keyword evidence="4 11" id="KW-0436">Ligase</keyword>
<dbReference type="PANTHER" id="PTHR11136">
    <property type="entry name" value="FOLYLPOLYGLUTAMATE SYNTHASE-RELATED"/>
    <property type="match status" value="1"/>
</dbReference>
<evidence type="ECO:0000256" key="3">
    <source>
        <dbReference type="ARBA" id="ARBA00013025"/>
    </source>
</evidence>
<evidence type="ECO:0000256" key="10">
    <source>
        <dbReference type="ARBA" id="ARBA00047493"/>
    </source>
</evidence>
<keyword evidence="6 11" id="KW-0547">Nucleotide-binding</keyword>
<dbReference type="AlphaFoldDB" id="A0A4T9T883"/>
<dbReference type="PIRSF" id="PIRSF001563">
    <property type="entry name" value="Folylpolyglu_synth"/>
    <property type="match status" value="1"/>
</dbReference>
<dbReference type="EC" id="6.3.2.17" evidence="3"/>
<dbReference type="GO" id="GO:0046872">
    <property type="term" value="F:metal ion binding"/>
    <property type="evidence" value="ECO:0007669"/>
    <property type="project" value="UniProtKB-KW"/>
</dbReference>
<dbReference type="GO" id="GO:0005737">
    <property type="term" value="C:cytoplasm"/>
    <property type="evidence" value="ECO:0007669"/>
    <property type="project" value="TreeGrafter"/>
</dbReference>
<dbReference type="PANTHER" id="PTHR11136:SF0">
    <property type="entry name" value="DIHYDROFOLATE SYNTHETASE-RELATED"/>
    <property type="match status" value="1"/>
</dbReference>
<evidence type="ECO:0000256" key="7">
    <source>
        <dbReference type="ARBA" id="ARBA00022840"/>
    </source>
</evidence>
<evidence type="ECO:0000256" key="11">
    <source>
        <dbReference type="PIRNR" id="PIRNR001563"/>
    </source>
</evidence>
<comment type="caution">
    <text evidence="14">The sequence shown here is derived from an EMBL/GenBank/DDBJ whole genome shotgun (WGS) entry which is preliminary data.</text>
</comment>
<dbReference type="NCBIfam" id="TIGR01499">
    <property type="entry name" value="folC"/>
    <property type="match status" value="1"/>
</dbReference>
<dbReference type="PROSITE" id="PS01012">
    <property type="entry name" value="FOLYLPOLYGLU_SYNT_2"/>
    <property type="match status" value="1"/>
</dbReference>
<dbReference type="Pfam" id="PF08245">
    <property type="entry name" value="Mur_ligase_M"/>
    <property type="match status" value="1"/>
</dbReference>
<evidence type="ECO:0000259" key="13">
    <source>
        <dbReference type="Pfam" id="PF08245"/>
    </source>
</evidence>
<dbReference type="InterPro" id="IPR036615">
    <property type="entry name" value="Mur_ligase_C_dom_sf"/>
</dbReference>
<dbReference type="GO" id="GO:0004326">
    <property type="term" value="F:tetrahydrofolylpolyglutamate synthase activity"/>
    <property type="evidence" value="ECO:0007669"/>
    <property type="project" value="UniProtKB-EC"/>
</dbReference>
<reference evidence="14 15" key="1">
    <citation type="submission" date="2019-04" db="EMBL/GenBank/DDBJ databases">
        <title>Microbes associate with the intestines of laboratory mice.</title>
        <authorList>
            <person name="Navarre W."/>
            <person name="Wong E."/>
            <person name="Huang K.C."/>
            <person name="Tropini C."/>
            <person name="Ng K."/>
            <person name="Yu B."/>
        </authorList>
    </citation>
    <scope>NUCLEOTIDE SEQUENCE [LARGE SCALE GENOMIC DNA]</scope>
    <source>
        <strain evidence="14 15">NM48_B13</strain>
    </source>
</reference>
<sequence length="433" mass="46412">MAKFDPIAYINEPRWQKVSLGLERTRLLLEKLGRPQDALRFVHVAGTNGKGSTCAYIERILREAGYRTGLFTSPFIHCFEERIRVCGRNISVEALGAVTLAVRDAACEVEAQLGEHPTEFELMCATALCHFAQERCDIVVLEVGLGGRLDSTNVIERPELCVVTPIALDHTAILGETIPEVAAEKAGILKSGAPVLSWPQKPEAMAVIEARAAELGCPVTVADFGKLEAGPLRLGEGQRPFRTFTYEGEAYRTGLLGCYQPANAVMALEAVRLLRQRGWRIPEDAERRGVERAQWPGRFEVVATGPLTIVDGGHNPQGAQALAESLTEVLQATGQKKAALAMGVLADKDVRAMVRAVAPRAAGFVLYAPENPRALAAEQLAQVIAEEAPGVPVALAPDAAAALRQARAQAGPEGVAVAFGTLYAIADLMKALD</sequence>
<dbReference type="InterPro" id="IPR036565">
    <property type="entry name" value="Mur-like_cat_sf"/>
</dbReference>
<evidence type="ECO:0000256" key="1">
    <source>
        <dbReference type="ARBA" id="ARBA00001946"/>
    </source>
</evidence>
<dbReference type="EMBL" id="SSTM01000003">
    <property type="protein sequence ID" value="TJW10776.1"/>
    <property type="molecule type" value="Genomic_DNA"/>
</dbReference>
<dbReference type="Gene3D" id="3.40.1190.10">
    <property type="entry name" value="Mur-like, catalytic domain"/>
    <property type="match status" value="1"/>
</dbReference>
<dbReference type="GO" id="GO:0005524">
    <property type="term" value="F:ATP binding"/>
    <property type="evidence" value="ECO:0007669"/>
    <property type="project" value="UniProtKB-KW"/>
</dbReference>
<dbReference type="SUPFAM" id="SSF53244">
    <property type="entry name" value="MurD-like peptide ligases, peptide-binding domain"/>
    <property type="match status" value="1"/>
</dbReference>
<gene>
    <name evidence="14" type="ORF">E5982_05755</name>
</gene>
<feature type="domain" description="Mur ligase C-terminal" evidence="12">
    <location>
        <begin position="297"/>
        <end position="420"/>
    </location>
</feature>
<organism evidence="14 15">
    <name type="scientific">Parvibacter caecicola</name>
    <dbReference type="NCBI Taxonomy" id="747645"/>
    <lineage>
        <taxon>Bacteria</taxon>
        <taxon>Bacillati</taxon>
        <taxon>Actinomycetota</taxon>
        <taxon>Coriobacteriia</taxon>
        <taxon>Coriobacteriales</taxon>
        <taxon>Coriobacteriaceae</taxon>
        <taxon>Parvibacter</taxon>
    </lineage>
</organism>
<evidence type="ECO:0000313" key="14">
    <source>
        <dbReference type="EMBL" id="TJW10776.1"/>
    </source>
</evidence>
<dbReference type="PROSITE" id="PS01011">
    <property type="entry name" value="FOLYLPOLYGLU_SYNT_1"/>
    <property type="match status" value="1"/>
</dbReference>
<evidence type="ECO:0000313" key="15">
    <source>
        <dbReference type="Proteomes" id="UP000309454"/>
    </source>
</evidence>
<dbReference type="Gene3D" id="3.90.190.20">
    <property type="entry name" value="Mur ligase, C-terminal domain"/>
    <property type="match status" value="1"/>
</dbReference>
<dbReference type="Proteomes" id="UP000309454">
    <property type="component" value="Unassembled WGS sequence"/>
</dbReference>
<dbReference type="Pfam" id="PF02875">
    <property type="entry name" value="Mur_ligase_C"/>
    <property type="match status" value="1"/>
</dbReference>
<evidence type="ECO:0000256" key="6">
    <source>
        <dbReference type="ARBA" id="ARBA00022741"/>
    </source>
</evidence>
<comment type="catalytic activity">
    <reaction evidence="10">
        <text>(6S)-5,6,7,8-tetrahydrofolyl-(gamma-L-Glu)(n) + L-glutamate + ATP = (6S)-5,6,7,8-tetrahydrofolyl-(gamma-L-Glu)(n+1) + ADP + phosphate + H(+)</text>
        <dbReference type="Rhea" id="RHEA:10580"/>
        <dbReference type="Rhea" id="RHEA-COMP:14738"/>
        <dbReference type="Rhea" id="RHEA-COMP:14740"/>
        <dbReference type="ChEBI" id="CHEBI:15378"/>
        <dbReference type="ChEBI" id="CHEBI:29985"/>
        <dbReference type="ChEBI" id="CHEBI:30616"/>
        <dbReference type="ChEBI" id="CHEBI:43474"/>
        <dbReference type="ChEBI" id="CHEBI:141005"/>
        <dbReference type="ChEBI" id="CHEBI:456216"/>
        <dbReference type="EC" id="6.3.2.17"/>
    </reaction>
</comment>
<comment type="similarity">
    <text evidence="2 11">Belongs to the folylpolyglutamate synthase family.</text>
</comment>
<dbReference type="InterPro" id="IPR001645">
    <property type="entry name" value="Folylpolyglutamate_synth"/>
</dbReference>
<feature type="domain" description="Mur ligase central" evidence="13">
    <location>
        <begin position="44"/>
        <end position="270"/>
    </location>
</feature>
<dbReference type="InterPro" id="IPR013221">
    <property type="entry name" value="Mur_ligase_cen"/>
</dbReference>
<proteinExistence type="inferred from homology"/>